<sequence>MHLTEIFGQSENMAREGAIDSVRNDGHESDRSTCPGLESLTICICYRWRRRVGNFIRRGNDENPNSLGLKEVPRRKHHTVHHCNTLLLPLSKYIFQGTYVPIILLPHVDVNVDTNTEPNVDGSTVIDGGTNTVIDTNIDALVNVTVSDFYDIVR</sequence>
<keyword evidence="2" id="KW-1185">Reference proteome</keyword>
<name>A0A7J8TA43_GOSDV</name>
<evidence type="ECO:0000313" key="2">
    <source>
        <dbReference type="Proteomes" id="UP000593561"/>
    </source>
</evidence>
<evidence type="ECO:0000313" key="1">
    <source>
        <dbReference type="EMBL" id="MBA0635033.1"/>
    </source>
</evidence>
<dbReference type="AlphaFoldDB" id="A0A7J8TA43"/>
<reference evidence="1 2" key="1">
    <citation type="journal article" date="2019" name="Genome Biol. Evol.">
        <title>Insights into the evolution of the New World diploid cottons (Gossypium, subgenus Houzingenia) based on genome sequencing.</title>
        <authorList>
            <person name="Grover C.E."/>
            <person name="Arick M.A. 2nd"/>
            <person name="Thrash A."/>
            <person name="Conover J.L."/>
            <person name="Sanders W.S."/>
            <person name="Peterson D.G."/>
            <person name="Frelichowski J.E."/>
            <person name="Scheffler J.A."/>
            <person name="Scheffler B.E."/>
            <person name="Wendel J.F."/>
        </authorList>
    </citation>
    <scope>NUCLEOTIDE SEQUENCE [LARGE SCALE GENOMIC DNA]</scope>
    <source>
        <strain evidence="1">27</strain>
        <tissue evidence="1">Leaf</tissue>
    </source>
</reference>
<proteinExistence type="predicted"/>
<comment type="caution">
    <text evidence="1">The sequence shown here is derived from an EMBL/GenBank/DDBJ whole genome shotgun (WGS) entry which is preliminary data.</text>
</comment>
<dbReference type="EMBL" id="JABFAC010240258">
    <property type="protein sequence ID" value="MBA0635033.1"/>
    <property type="molecule type" value="Genomic_DNA"/>
</dbReference>
<gene>
    <name evidence="1" type="ORF">Godav_025312</name>
</gene>
<accession>A0A7J8TA43</accession>
<organism evidence="1 2">
    <name type="scientific">Gossypium davidsonii</name>
    <name type="common">Davidson's cotton</name>
    <name type="synonym">Gossypium klotzschianum subsp. davidsonii</name>
    <dbReference type="NCBI Taxonomy" id="34287"/>
    <lineage>
        <taxon>Eukaryota</taxon>
        <taxon>Viridiplantae</taxon>
        <taxon>Streptophyta</taxon>
        <taxon>Embryophyta</taxon>
        <taxon>Tracheophyta</taxon>
        <taxon>Spermatophyta</taxon>
        <taxon>Magnoliopsida</taxon>
        <taxon>eudicotyledons</taxon>
        <taxon>Gunneridae</taxon>
        <taxon>Pentapetalae</taxon>
        <taxon>rosids</taxon>
        <taxon>malvids</taxon>
        <taxon>Malvales</taxon>
        <taxon>Malvaceae</taxon>
        <taxon>Malvoideae</taxon>
        <taxon>Gossypium</taxon>
    </lineage>
</organism>
<dbReference type="Proteomes" id="UP000593561">
    <property type="component" value="Unassembled WGS sequence"/>
</dbReference>
<protein>
    <submittedName>
        <fullName evidence="1">Uncharacterized protein</fullName>
    </submittedName>
</protein>